<dbReference type="STRING" id="407022.SAMN05661044_00239"/>
<keyword evidence="1" id="KW-0805">Transcription regulation</keyword>
<dbReference type="SUPFAM" id="SSF46689">
    <property type="entry name" value="Homeodomain-like"/>
    <property type="match status" value="1"/>
</dbReference>
<evidence type="ECO:0000313" key="5">
    <source>
        <dbReference type="EMBL" id="SEK43529.1"/>
    </source>
</evidence>
<dbReference type="PROSITE" id="PS01124">
    <property type="entry name" value="HTH_ARAC_FAMILY_2"/>
    <property type="match status" value="1"/>
</dbReference>
<keyword evidence="3" id="KW-0804">Transcription</keyword>
<dbReference type="Gene3D" id="2.60.120.10">
    <property type="entry name" value="Jelly Rolls"/>
    <property type="match status" value="1"/>
</dbReference>
<dbReference type="PANTHER" id="PTHR43280">
    <property type="entry name" value="ARAC-FAMILY TRANSCRIPTIONAL REGULATOR"/>
    <property type="match status" value="1"/>
</dbReference>
<dbReference type="SMART" id="SM00342">
    <property type="entry name" value="HTH_ARAC"/>
    <property type="match status" value="1"/>
</dbReference>
<dbReference type="InterPro" id="IPR014710">
    <property type="entry name" value="RmlC-like_jellyroll"/>
</dbReference>
<dbReference type="PANTHER" id="PTHR43280:SF28">
    <property type="entry name" value="HTH-TYPE TRANSCRIPTIONAL ACTIVATOR RHAS"/>
    <property type="match status" value="1"/>
</dbReference>
<dbReference type="GO" id="GO:0043565">
    <property type="term" value="F:sequence-specific DNA binding"/>
    <property type="evidence" value="ECO:0007669"/>
    <property type="project" value="InterPro"/>
</dbReference>
<dbReference type="Pfam" id="PF12833">
    <property type="entry name" value="HTH_18"/>
    <property type="match status" value="1"/>
</dbReference>
<keyword evidence="2 5" id="KW-0238">DNA-binding</keyword>
<dbReference type="AlphaFoldDB" id="A0A1H7GZQ3"/>
<dbReference type="Gene3D" id="1.10.10.60">
    <property type="entry name" value="Homeodomain-like"/>
    <property type="match status" value="1"/>
</dbReference>
<dbReference type="InterPro" id="IPR011051">
    <property type="entry name" value="RmlC_Cupin_sf"/>
</dbReference>
<protein>
    <submittedName>
        <fullName evidence="5">AraC-type DNA-binding protein</fullName>
    </submittedName>
</protein>
<dbReference type="InterPro" id="IPR009057">
    <property type="entry name" value="Homeodomain-like_sf"/>
</dbReference>
<evidence type="ECO:0000259" key="4">
    <source>
        <dbReference type="PROSITE" id="PS01124"/>
    </source>
</evidence>
<organism evidence="5 6">
    <name type="scientific">Olivibacter domesticus</name>
    <name type="common">Pseudosphingobacterium domesticum</name>
    <dbReference type="NCBI Taxonomy" id="407022"/>
    <lineage>
        <taxon>Bacteria</taxon>
        <taxon>Pseudomonadati</taxon>
        <taxon>Bacteroidota</taxon>
        <taxon>Sphingobacteriia</taxon>
        <taxon>Sphingobacteriales</taxon>
        <taxon>Sphingobacteriaceae</taxon>
        <taxon>Olivibacter</taxon>
    </lineage>
</organism>
<reference evidence="6" key="1">
    <citation type="submission" date="2016-10" db="EMBL/GenBank/DDBJ databases">
        <authorList>
            <person name="Varghese N."/>
            <person name="Submissions S."/>
        </authorList>
    </citation>
    <scope>NUCLEOTIDE SEQUENCE [LARGE SCALE GENOMIC DNA]</scope>
    <source>
        <strain evidence="6">DSM 18733</strain>
    </source>
</reference>
<dbReference type="GO" id="GO:0003700">
    <property type="term" value="F:DNA-binding transcription factor activity"/>
    <property type="evidence" value="ECO:0007669"/>
    <property type="project" value="InterPro"/>
</dbReference>
<dbReference type="Proteomes" id="UP000199421">
    <property type="component" value="Unassembled WGS sequence"/>
</dbReference>
<evidence type="ECO:0000313" key="6">
    <source>
        <dbReference type="Proteomes" id="UP000199421"/>
    </source>
</evidence>
<dbReference type="InterPro" id="IPR003313">
    <property type="entry name" value="AraC-bd"/>
</dbReference>
<sequence>MSGNPNSIPLNTMADTFGTGIFLETASLKELELYEQATQAHRDDYHLFCVQEKGTTTFEIDFQRHQVAGAAVIYIQPNQVHRVINLEKVNLRVLIISHDNLNADILRILQEIAPVKPLKLSKETFDLVSEAISLCFKFFERKQETLYQSILKASCNALAALITSQYLALAKPTENLSRFEIITKAFKSILERDFVLTKRPADYAEKLKISTVYLNECVKKTTGQPLSYHIQQRIILEAKRLLYHSNKSVKEIAFELGYDDYPYFSRLFTKTVGMTALSFRKKNLD</sequence>
<evidence type="ECO:0000256" key="1">
    <source>
        <dbReference type="ARBA" id="ARBA00023015"/>
    </source>
</evidence>
<name>A0A1H7GZQ3_OLID1</name>
<dbReference type="SUPFAM" id="SSF51182">
    <property type="entry name" value="RmlC-like cupins"/>
    <property type="match status" value="1"/>
</dbReference>
<dbReference type="OrthoDB" id="2585681at2"/>
<evidence type="ECO:0000256" key="3">
    <source>
        <dbReference type="ARBA" id="ARBA00023163"/>
    </source>
</evidence>
<keyword evidence="6" id="KW-1185">Reference proteome</keyword>
<accession>A0A1H7GZQ3</accession>
<proteinExistence type="predicted"/>
<dbReference type="Pfam" id="PF02311">
    <property type="entry name" value="AraC_binding"/>
    <property type="match status" value="1"/>
</dbReference>
<gene>
    <name evidence="5" type="ORF">SAMN05661044_00239</name>
</gene>
<dbReference type="InterPro" id="IPR018060">
    <property type="entry name" value="HTH_AraC"/>
</dbReference>
<feature type="domain" description="HTH araC/xylS-type" evidence="4">
    <location>
        <begin position="184"/>
        <end position="282"/>
    </location>
</feature>
<dbReference type="EMBL" id="FOAF01000001">
    <property type="protein sequence ID" value="SEK43529.1"/>
    <property type="molecule type" value="Genomic_DNA"/>
</dbReference>
<evidence type="ECO:0000256" key="2">
    <source>
        <dbReference type="ARBA" id="ARBA00023125"/>
    </source>
</evidence>